<keyword evidence="1 2" id="KW-0443">Lipid metabolism</keyword>
<feature type="active site" description="Nucleophile" evidence="2">
    <location>
        <position position="620"/>
    </location>
</feature>
<evidence type="ECO:0000313" key="5">
    <source>
        <dbReference type="EMBL" id="KAK4067221.1"/>
    </source>
</evidence>
<dbReference type="SUPFAM" id="SSF52151">
    <property type="entry name" value="FabD/lysophospholipase-like"/>
    <property type="match status" value="1"/>
</dbReference>
<dbReference type="Pfam" id="PF01734">
    <property type="entry name" value="Patatin"/>
    <property type="match status" value="1"/>
</dbReference>
<feature type="short sequence motif" description="GXSXG" evidence="2">
    <location>
        <begin position="618"/>
        <end position="622"/>
    </location>
</feature>
<keyword evidence="2" id="KW-0442">Lipid degradation</keyword>
<dbReference type="PROSITE" id="PS51635">
    <property type="entry name" value="PNPLA"/>
    <property type="match status" value="1"/>
</dbReference>
<dbReference type="Proteomes" id="UP001287286">
    <property type="component" value="Unassembled WGS sequence"/>
</dbReference>
<dbReference type="CDD" id="cd07199">
    <property type="entry name" value="Pat17_PNPLA8_PNPLA9_like"/>
    <property type="match status" value="1"/>
</dbReference>
<feature type="domain" description="PNPLA" evidence="4">
    <location>
        <begin position="580"/>
        <end position="802"/>
    </location>
</feature>
<keyword evidence="6" id="KW-1185">Reference proteome</keyword>
<proteinExistence type="predicted"/>
<name>A0ABR0BCV1_PURLI</name>
<sequence length="1070" mass="118321">MDRTSVGHSPNGCPGRKERGSKATNGRAEAGRDMNEWAGGRERAVGVPGPMMRPATTPLSDPKRKWAERANRMASGVKGKKRGSGLGGGVTKVSPLGTSFLKASPFVSSFLKALSSSGAGHLKEDDSSGSSETTNNAMNICKHYTWLKLRRKGTQVVLEASDRPQRLMKEIDNVDDPLGTVLLIGSETKDLMRTTLFANRGIPETRARHSECHLYFSRLPDENPVLVFDGGLPNHNRLPVSYRPHSCHEVATGTMRGVVPRAVDAVNEMYSRIVVPLVDVICIFVADSGGMCNTLQHLKMWAGKGVKSTSSISPALLLVVPKGQESEAASTLSSVLEQVGPESLSWYFQSIRMVSLPNEFLRAAANAATSPGQAHFDLIKASRKDLPLSEDLRHHLLCFLAVYEDSKMLKHTLPLIASSFILDQYPPGMHQFNPRDVFHTLYQDVCVGLSKDFQAHRDRTGLPSISLDVVASIERAMVELYHEYEVVTSARLFRKNHLKQMRAHLSFPTSDDTCFCCLRRRPQYRLPCGHWTCQICLRTFYNQSLEEPWVLEIDECLLCGEKSGELRIRIVPDTATARVLSIDGGGTRGRAPLEFLKTLQHFVALPHPLQYNFDVVYGTSSGAMVASALFYNGWSIERCIEYFELSSKLAFDRRRTFKLFRSMFGDIPGISAIVQFLVSILGDSKYSADNLEMILQDVYGKCKSLSDSTKANEMGTMLGVTLTSTNDTTTYIATNYNGVGRRQGHIDYDVLDHQKAAKDIPLWEILRCCTAAPYYFTPHCIKNVGTFQDGGLTFNNPAAIAMSETAALFPTAPKPSIVVSLGTGSVPSKPTESSASGNMLRNTFAARLFRAFWKQSDSNAAWRQLLSHHNDAGGQGYYRFDIEFDAKQPALDDVSSMAEIGRMAREASLGSCLMRRLAKQIRAELFIFALDECEPPQFVSGVLECVGNISCRLKPGSAGFLALMAQLSDGSASFMCQGDAVTACFGKYRDNEKCAPFSQTVRFQVPNRQQPFQITLQEGSSVSNISASPFTLEWLAMRQATEAYFGTIDHRKRPRPSQVSEPLAKRKRLR</sequence>
<evidence type="ECO:0000256" key="2">
    <source>
        <dbReference type="PROSITE-ProRule" id="PRU01161"/>
    </source>
</evidence>
<keyword evidence="2" id="KW-0378">Hydrolase</keyword>
<evidence type="ECO:0000259" key="4">
    <source>
        <dbReference type="PROSITE" id="PS51635"/>
    </source>
</evidence>
<organism evidence="5 6">
    <name type="scientific">Purpureocillium lilacinum</name>
    <name type="common">Paecilomyces lilacinus</name>
    <dbReference type="NCBI Taxonomy" id="33203"/>
    <lineage>
        <taxon>Eukaryota</taxon>
        <taxon>Fungi</taxon>
        <taxon>Dikarya</taxon>
        <taxon>Ascomycota</taxon>
        <taxon>Pezizomycotina</taxon>
        <taxon>Sordariomycetes</taxon>
        <taxon>Hypocreomycetidae</taxon>
        <taxon>Hypocreales</taxon>
        <taxon>Ophiocordycipitaceae</taxon>
        <taxon>Purpureocillium</taxon>
    </lineage>
</organism>
<dbReference type="EMBL" id="JAWRVI010000349">
    <property type="protein sequence ID" value="KAK4067221.1"/>
    <property type="molecule type" value="Genomic_DNA"/>
</dbReference>
<comment type="caution">
    <text evidence="5">The sequence shown here is derived from an EMBL/GenBank/DDBJ whole genome shotgun (WGS) entry which is preliminary data.</text>
</comment>
<feature type="short sequence motif" description="GXGXXG" evidence="2">
    <location>
        <begin position="584"/>
        <end position="589"/>
    </location>
</feature>
<dbReference type="PANTHER" id="PTHR24185">
    <property type="entry name" value="CALCIUM-INDEPENDENT PHOSPHOLIPASE A2-GAMMA"/>
    <property type="match status" value="1"/>
</dbReference>
<feature type="active site" description="Proton acceptor" evidence="2">
    <location>
        <position position="789"/>
    </location>
</feature>
<feature type="region of interest" description="Disordered" evidence="3">
    <location>
        <begin position="1048"/>
        <end position="1070"/>
    </location>
</feature>
<feature type="compositionally biased region" description="Basic and acidic residues" evidence="3">
    <location>
        <begin position="29"/>
        <end position="44"/>
    </location>
</feature>
<protein>
    <recommendedName>
        <fullName evidence="4">PNPLA domain-containing protein</fullName>
    </recommendedName>
</protein>
<evidence type="ECO:0000256" key="1">
    <source>
        <dbReference type="ARBA" id="ARBA00023098"/>
    </source>
</evidence>
<evidence type="ECO:0000313" key="6">
    <source>
        <dbReference type="Proteomes" id="UP001287286"/>
    </source>
</evidence>
<gene>
    <name evidence="5" type="ORF">Purlil1_13894</name>
</gene>
<dbReference type="InterPro" id="IPR016035">
    <property type="entry name" value="Acyl_Trfase/lysoPLipase"/>
</dbReference>
<dbReference type="PANTHER" id="PTHR24185:SF8">
    <property type="entry name" value="PNPLA DOMAIN-CONTAINING PROTEIN"/>
    <property type="match status" value="1"/>
</dbReference>
<accession>A0ABR0BCV1</accession>
<dbReference type="InterPro" id="IPR002641">
    <property type="entry name" value="PNPLA_dom"/>
</dbReference>
<evidence type="ECO:0000256" key="3">
    <source>
        <dbReference type="SAM" id="MobiDB-lite"/>
    </source>
</evidence>
<dbReference type="Gene3D" id="3.40.1090.10">
    <property type="entry name" value="Cytosolic phospholipase A2 catalytic domain"/>
    <property type="match status" value="1"/>
</dbReference>
<reference evidence="5 6" key="1">
    <citation type="journal article" date="2024" name="Microbiol. Resour. Announc.">
        <title>Genome annotations for the ascomycete fungi Trichoderma harzianum, Trichoderma aggressivum, and Purpureocillium lilacinum.</title>
        <authorList>
            <person name="Beijen E.P.W."/>
            <person name="Ohm R.A."/>
        </authorList>
    </citation>
    <scope>NUCLEOTIDE SEQUENCE [LARGE SCALE GENOMIC DNA]</scope>
    <source>
        <strain evidence="5 6">CBS 150709</strain>
    </source>
</reference>
<feature type="short sequence motif" description="DGA/G" evidence="2">
    <location>
        <begin position="789"/>
        <end position="791"/>
    </location>
</feature>
<feature type="region of interest" description="Disordered" evidence="3">
    <location>
        <begin position="1"/>
        <end position="61"/>
    </location>
</feature>